<evidence type="ECO:0000256" key="2">
    <source>
        <dbReference type="ARBA" id="ARBA00022771"/>
    </source>
</evidence>
<keyword evidence="2 4" id="KW-0863">Zinc-finger</keyword>
<feature type="domain" description="RING-type" evidence="6">
    <location>
        <begin position="263"/>
        <end position="305"/>
    </location>
</feature>
<evidence type="ECO:0000313" key="7">
    <source>
        <dbReference type="EMBL" id="CAD2153450.1"/>
    </source>
</evidence>
<evidence type="ECO:0000256" key="5">
    <source>
        <dbReference type="SAM" id="SignalP"/>
    </source>
</evidence>
<protein>
    <recommendedName>
        <fullName evidence="6">RING-type domain-containing protein</fullName>
    </recommendedName>
</protein>
<dbReference type="InterPro" id="IPR001841">
    <property type="entry name" value="Znf_RING"/>
</dbReference>
<dbReference type="AlphaFoldDB" id="A0A6V7UCB7"/>
<organism evidence="7 8">
    <name type="scientific">Meloidogyne enterolobii</name>
    <name type="common">Root-knot nematode worm</name>
    <name type="synonym">Meloidogyne mayaguensis</name>
    <dbReference type="NCBI Taxonomy" id="390850"/>
    <lineage>
        <taxon>Eukaryota</taxon>
        <taxon>Metazoa</taxon>
        <taxon>Ecdysozoa</taxon>
        <taxon>Nematoda</taxon>
        <taxon>Chromadorea</taxon>
        <taxon>Rhabditida</taxon>
        <taxon>Tylenchina</taxon>
        <taxon>Tylenchomorpha</taxon>
        <taxon>Tylenchoidea</taxon>
        <taxon>Meloidogynidae</taxon>
        <taxon>Meloidogyninae</taxon>
        <taxon>Meloidogyne</taxon>
    </lineage>
</organism>
<dbReference type="Pfam" id="PF13639">
    <property type="entry name" value="zf-RING_2"/>
    <property type="match status" value="1"/>
</dbReference>
<evidence type="ECO:0000256" key="3">
    <source>
        <dbReference type="ARBA" id="ARBA00022833"/>
    </source>
</evidence>
<sequence length="329" mass="39143">MIFILIFISFNCYQSCVIKYILYKHNPQIKEFADYTNVRELISYQTLKKWEVYRGIDKKLIEDLEIKETEMAEIEGINYAKKCFDKKKKFIEKNENNSNRVLDVKKFLDTFATIKGNYLISTDKEKFEKQSICLTNALFKIHGKDHLIEETVPDFEKIKNEKSAITYYHRIVFEREFVAFRWEWKGSGNSPNLEFKKGTKEHQELTECNNIMPVFNNDNDDFTDFQFLYKRFNQKQLYFNKIPYMRGDKYTLFSINEEINSECSICLSNLEIGETAAELDDCKHLFHGGCILPWLKTNKTCPLCRQDLTKEKQTSTNKTKIQNFFRNLL</sequence>
<evidence type="ECO:0000259" key="6">
    <source>
        <dbReference type="PROSITE" id="PS50089"/>
    </source>
</evidence>
<dbReference type="SUPFAM" id="SSF57850">
    <property type="entry name" value="RING/U-box"/>
    <property type="match status" value="1"/>
</dbReference>
<feature type="chain" id="PRO_5028247847" description="RING-type domain-containing protein" evidence="5">
    <location>
        <begin position="19"/>
        <end position="329"/>
    </location>
</feature>
<dbReference type="InterPro" id="IPR013083">
    <property type="entry name" value="Znf_RING/FYVE/PHD"/>
</dbReference>
<dbReference type="InterPro" id="IPR053238">
    <property type="entry name" value="RING-H2_zinc_finger"/>
</dbReference>
<reference evidence="7 8" key="1">
    <citation type="submission" date="2020-08" db="EMBL/GenBank/DDBJ databases">
        <authorList>
            <person name="Koutsovoulos G."/>
            <person name="Danchin GJ E."/>
        </authorList>
    </citation>
    <scope>NUCLEOTIDE SEQUENCE [LARGE SCALE GENOMIC DNA]</scope>
</reference>
<gene>
    <name evidence="7" type="ORF">MENT_LOCUS11135</name>
</gene>
<dbReference type="Proteomes" id="UP000580250">
    <property type="component" value="Unassembled WGS sequence"/>
</dbReference>
<evidence type="ECO:0000256" key="4">
    <source>
        <dbReference type="PROSITE-ProRule" id="PRU00175"/>
    </source>
</evidence>
<dbReference type="CDD" id="cd16454">
    <property type="entry name" value="RING-H2_PA-TM-RING"/>
    <property type="match status" value="1"/>
</dbReference>
<dbReference type="OrthoDB" id="5823472at2759"/>
<dbReference type="PANTHER" id="PTHR14155">
    <property type="entry name" value="RING FINGER DOMAIN-CONTAINING"/>
    <property type="match status" value="1"/>
</dbReference>
<proteinExistence type="predicted"/>
<dbReference type="PROSITE" id="PS50089">
    <property type="entry name" value="ZF_RING_2"/>
    <property type="match status" value="1"/>
</dbReference>
<dbReference type="PANTHER" id="PTHR14155:SF627">
    <property type="entry name" value="OS06G0192800 PROTEIN"/>
    <property type="match status" value="1"/>
</dbReference>
<keyword evidence="3" id="KW-0862">Zinc</keyword>
<name>A0A6V7UCB7_MELEN</name>
<keyword evidence="5" id="KW-0732">Signal</keyword>
<feature type="signal peptide" evidence="5">
    <location>
        <begin position="1"/>
        <end position="18"/>
    </location>
</feature>
<evidence type="ECO:0000256" key="1">
    <source>
        <dbReference type="ARBA" id="ARBA00022723"/>
    </source>
</evidence>
<dbReference type="EMBL" id="CAJEWN010000053">
    <property type="protein sequence ID" value="CAD2153450.1"/>
    <property type="molecule type" value="Genomic_DNA"/>
</dbReference>
<dbReference type="SMART" id="SM00184">
    <property type="entry name" value="RING"/>
    <property type="match status" value="1"/>
</dbReference>
<dbReference type="GO" id="GO:0008270">
    <property type="term" value="F:zinc ion binding"/>
    <property type="evidence" value="ECO:0007669"/>
    <property type="project" value="UniProtKB-KW"/>
</dbReference>
<keyword evidence="1" id="KW-0479">Metal-binding</keyword>
<comment type="caution">
    <text evidence="7">The sequence shown here is derived from an EMBL/GenBank/DDBJ whole genome shotgun (WGS) entry which is preliminary data.</text>
</comment>
<accession>A0A6V7UCB7</accession>
<evidence type="ECO:0000313" key="8">
    <source>
        <dbReference type="Proteomes" id="UP000580250"/>
    </source>
</evidence>
<dbReference type="Gene3D" id="3.30.40.10">
    <property type="entry name" value="Zinc/RING finger domain, C3HC4 (zinc finger)"/>
    <property type="match status" value="1"/>
</dbReference>